<name>A0A931E686_9BACT</name>
<comment type="caution">
    <text evidence="1">The sequence shown here is derived from an EMBL/GenBank/DDBJ whole genome shotgun (WGS) entry which is preliminary data.</text>
</comment>
<accession>A0A931E686</accession>
<reference evidence="1" key="1">
    <citation type="submission" date="2020-11" db="EMBL/GenBank/DDBJ databases">
        <title>Bacterial whole genome sequence for Panacibacter sp. DH6.</title>
        <authorList>
            <person name="Le V."/>
            <person name="Ko S."/>
            <person name="Ahn C.-Y."/>
            <person name="Oh H.-M."/>
        </authorList>
    </citation>
    <scope>NUCLEOTIDE SEQUENCE</scope>
    <source>
        <strain evidence="1">DH6</strain>
    </source>
</reference>
<dbReference type="AlphaFoldDB" id="A0A931E686"/>
<evidence type="ECO:0000313" key="2">
    <source>
        <dbReference type="Proteomes" id="UP000628448"/>
    </source>
</evidence>
<dbReference type="RefSeq" id="WP_196990047.1">
    <property type="nucleotide sequence ID" value="NZ_JADWYR010000001.1"/>
</dbReference>
<dbReference type="EMBL" id="JADWYR010000001">
    <property type="protein sequence ID" value="MBG9376025.1"/>
    <property type="molecule type" value="Genomic_DNA"/>
</dbReference>
<protein>
    <submittedName>
        <fullName evidence="1">Uncharacterized protein</fullName>
    </submittedName>
</protein>
<dbReference type="Proteomes" id="UP000628448">
    <property type="component" value="Unassembled WGS sequence"/>
</dbReference>
<evidence type="ECO:0000313" key="1">
    <source>
        <dbReference type="EMBL" id="MBG9376025.1"/>
    </source>
</evidence>
<sequence length="126" mass="14581">MRKALLHPVIFYFESNTTDVNPKRCPVMIAAFSKLTPECNGADSVYHNRVQPFTIDRSSNITIRTVNIDWDHPFTTQAVVTDTAADHVDILIDNNAYPFYYRKWHACFYRRRLEKQLVGNVGHHGV</sequence>
<keyword evidence="2" id="KW-1185">Reference proteome</keyword>
<gene>
    <name evidence="1" type="ORF">I5907_07255</name>
</gene>
<proteinExistence type="predicted"/>
<organism evidence="1 2">
    <name type="scientific">Panacibacter microcysteis</name>
    <dbReference type="NCBI Taxonomy" id="2793269"/>
    <lineage>
        <taxon>Bacteria</taxon>
        <taxon>Pseudomonadati</taxon>
        <taxon>Bacteroidota</taxon>
        <taxon>Chitinophagia</taxon>
        <taxon>Chitinophagales</taxon>
        <taxon>Chitinophagaceae</taxon>
        <taxon>Panacibacter</taxon>
    </lineage>
</organism>